<dbReference type="InterPro" id="IPR050900">
    <property type="entry name" value="Transposase_IS3/IS150/IS904"/>
</dbReference>
<evidence type="ECO:0000259" key="1">
    <source>
        <dbReference type="PROSITE" id="PS50994"/>
    </source>
</evidence>
<dbReference type="Gene3D" id="3.30.420.10">
    <property type="entry name" value="Ribonuclease H-like superfamily/Ribonuclease H"/>
    <property type="match status" value="1"/>
</dbReference>
<sequence>MTGSQRKALVLAGVARSTWQYRHHPRPKVNDPIPHHERDYPTRVSAHDRERIEEFILAGWARDESVEHSFVAAWDQGVMLASVRTWWRIGAELEQSLRPKIPTKRGRGGPRQVPVVSATRPGQAWSWDITDLLTPWRSVVLKAYKITDIYSREIVGYRVEEREADHLAVDMFKTAIAQHGAPEVVHADCGPAMRSNTLGQTLADYGVRLSHHRPYVSNDNPFSEAGFRTMKYRPRLSPGVC</sequence>
<evidence type="ECO:0000313" key="3">
    <source>
        <dbReference type="Proteomes" id="UP000280344"/>
    </source>
</evidence>
<name>A0A3Q9G8E6_9ACTO</name>
<dbReference type="InterPro" id="IPR012337">
    <property type="entry name" value="RNaseH-like_sf"/>
</dbReference>
<proteinExistence type="predicted"/>
<keyword evidence="3" id="KW-1185">Reference proteome</keyword>
<dbReference type="AlphaFoldDB" id="A0A3Q9G8E6"/>
<organism evidence="2 3">
    <name type="scientific">Flaviflexus ciconiae</name>
    <dbReference type="NCBI Taxonomy" id="2496867"/>
    <lineage>
        <taxon>Bacteria</taxon>
        <taxon>Bacillati</taxon>
        <taxon>Actinomycetota</taxon>
        <taxon>Actinomycetes</taxon>
        <taxon>Actinomycetales</taxon>
        <taxon>Actinomycetaceae</taxon>
        <taxon>Flaviflexus</taxon>
    </lineage>
</organism>
<accession>A0A3Q9G8E6</accession>
<reference evidence="2 3" key="1">
    <citation type="submission" date="2018-12" db="EMBL/GenBank/DDBJ databases">
        <title>Complete genome sequence of Flaviflexus sp. H23T48.</title>
        <authorList>
            <person name="Bae J.-W."/>
            <person name="Lee J.-Y."/>
        </authorList>
    </citation>
    <scope>NUCLEOTIDE SEQUENCE [LARGE SCALE GENOMIC DNA]</scope>
    <source>
        <strain evidence="2 3">H23T48</strain>
    </source>
</reference>
<dbReference type="KEGG" id="flh:EJ997_09860"/>
<dbReference type="PANTHER" id="PTHR46889">
    <property type="entry name" value="TRANSPOSASE INSF FOR INSERTION SEQUENCE IS3B-RELATED"/>
    <property type="match status" value="1"/>
</dbReference>
<feature type="domain" description="Integrase catalytic" evidence="1">
    <location>
        <begin position="117"/>
        <end position="231"/>
    </location>
</feature>
<gene>
    <name evidence="2" type="ORF">EJ997_09860</name>
</gene>
<dbReference type="SUPFAM" id="SSF53098">
    <property type="entry name" value="Ribonuclease H-like"/>
    <property type="match status" value="1"/>
</dbReference>
<dbReference type="GO" id="GO:0015074">
    <property type="term" value="P:DNA integration"/>
    <property type="evidence" value="ECO:0007669"/>
    <property type="project" value="InterPro"/>
</dbReference>
<dbReference type="PROSITE" id="PS50994">
    <property type="entry name" value="INTEGRASE"/>
    <property type="match status" value="1"/>
</dbReference>
<dbReference type="InterPro" id="IPR001584">
    <property type="entry name" value="Integrase_cat-core"/>
</dbReference>
<protein>
    <submittedName>
        <fullName evidence="2">Transposase</fullName>
    </submittedName>
</protein>
<dbReference type="Pfam" id="PF00665">
    <property type="entry name" value="rve"/>
    <property type="match status" value="1"/>
</dbReference>
<dbReference type="PANTHER" id="PTHR46889:SF4">
    <property type="entry name" value="TRANSPOSASE INSO FOR INSERTION SEQUENCE ELEMENT IS911B-RELATED"/>
    <property type="match status" value="1"/>
</dbReference>
<dbReference type="GO" id="GO:0003676">
    <property type="term" value="F:nucleic acid binding"/>
    <property type="evidence" value="ECO:0007669"/>
    <property type="project" value="InterPro"/>
</dbReference>
<dbReference type="InterPro" id="IPR036397">
    <property type="entry name" value="RNaseH_sf"/>
</dbReference>
<evidence type="ECO:0000313" key="2">
    <source>
        <dbReference type="EMBL" id="AZQ77594.1"/>
    </source>
</evidence>
<dbReference type="OrthoDB" id="52928at2"/>
<dbReference type="Proteomes" id="UP000280344">
    <property type="component" value="Chromosome"/>
</dbReference>
<dbReference type="EMBL" id="CP034593">
    <property type="protein sequence ID" value="AZQ77594.1"/>
    <property type="molecule type" value="Genomic_DNA"/>
</dbReference>